<dbReference type="PANTHER" id="PTHR33154">
    <property type="entry name" value="TRANSCRIPTIONAL REGULATOR, ARSR FAMILY"/>
    <property type="match status" value="1"/>
</dbReference>
<dbReference type="PANTHER" id="PTHR33154:SF33">
    <property type="entry name" value="TRANSCRIPTIONAL REPRESSOR SDPR"/>
    <property type="match status" value="1"/>
</dbReference>
<organism evidence="5 6">
    <name type="scientific">Kitasatospora terrestris</name>
    <dbReference type="NCBI Taxonomy" id="258051"/>
    <lineage>
        <taxon>Bacteria</taxon>
        <taxon>Bacillati</taxon>
        <taxon>Actinomycetota</taxon>
        <taxon>Actinomycetes</taxon>
        <taxon>Kitasatosporales</taxon>
        <taxon>Streptomycetaceae</taxon>
        <taxon>Kitasatospora</taxon>
    </lineage>
</organism>
<evidence type="ECO:0000313" key="6">
    <source>
        <dbReference type="Proteomes" id="UP001501752"/>
    </source>
</evidence>
<dbReference type="SMART" id="SM00418">
    <property type="entry name" value="HTH_ARSR"/>
    <property type="match status" value="1"/>
</dbReference>
<reference evidence="6" key="1">
    <citation type="journal article" date="2019" name="Int. J. Syst. Evol. Microbiol.">
        <title>The Global Catalogue of Microorganisms (GCM) 10K type strain sequencing project: providing services to taxonomists for standard genome sequencing and annotation.</title>
        <authorList>
            <consortium name="The Broad Institute Genomics Platform"/>
            <consortium name="The Broad Institute Genome Sequencing Center for Infectious Disease"/>
            <person name="Wu L."/>
            <person name="Ma J."/>
        </authorList>
    </citation>
    <scope>NUCLEOTIDE SEQUENCE [LARGE SCALE GENOMIC DNA]</scope>
    <source>
        <strain evidence="6">JCM 13006</strain>
    </source>
</reference>
<keyword evidence="1" id="KW-0805">Transcription regulation</keyword>
<proteinExistence type="predicted"/>
<protein>
    <submittedName>
        <fullName evidence="5">Metalloregulator ArsR/SmtB family transcription factor</fullName>
    </submittedName>
</protein>
<dbReference type="PROSITE" id="PS50987">
    <property type="entry name" value="HTH_ARSR_2"/>
    <property type="match status" value="1"/>
</dbReference>
<keyword evidence="3" id="KW-0804">Transcription</keyword>
<dbReference type="NCBIfam" id="NF033788">
    <property type="entry name" value="HTH_metalloreg"/>
    <property type="match status" value="1"/>
</dbReference>
<sequence>MATDVFSALANPVRRRLLDALLDGPRAAGDLAGRFELSRPAVSEHLQVLRQAGLVREEPRGRQRYYHLDPAPLAQVGAWLHPFEHYWRGRLTALADLLDAEPTPTEKDTPA</sequence>
<feature type="domain" description="HTH arsR-type" evidence="4">
    <location>
        <begin position="1"/>
        <end position="88"/>
    </location>
</feature>
<dbReference type="InterPro" id="IPR051081">
    <property type="entry name" value="HTH_MetalResp_TranReg"/>
</dbReference>
<dbReference type="InterPro" id="IPR036390">
    <property type="entry name" value="WH_DNA-bd_sf"/>
</dbReference>
<comment type="caution">
    <text evidence="5">The sequence shown here is derived from an EMBL/GenBank/DDBJ whole genome shotgun (WGS) entry which is preliminary data.</text>
</comment>
<dbReference type="Proteomes" id="UP001501752">
    <property type="component" value="Unassembled WGS sequence"/>
</dbReference>
<dbReference type="InterPro" id="IPR036388">
    <property type="entry name" value="WH-like_DNA-bd_sf"/>
</dbReference>
<evidence type="ECO:0000259" key="4">
    <source>
        <dbReference type="PROSITE" id="PS50987"/>
    </source>
</evidence>
<dbReference type="PRINTS" id="PR00778">
    <property type="entry name" value="HTHARSR"/>
</dbReference>
<name>A0ABP9DLP7_9ACTN</name>
<dbReference type="InterPro" id="IPR011991">
    <property type="entry name" value="ArsR-like_HTH"/>
</dbReference>
<dbReference type="Pfam" id="PF01022">
    <property type="entry name" value="HTH_5"/>
    <property type="match status" value="1"/>
</dbReference>
<evidence type="ECO:0000313" key="5">
    <source>
        <dbReference type="EMBL" id="GAA4852127.1"/>
    </source>
</evidence>
<dbReference type="SUPFAM" id="SSF46785">
    <property type="entry name" value="Winged helix' DNA-binding domain"/>
    <property type="match status" value="1"/>
</dbReference>
<accession>A0ABP9DLP7</accession>
<dbReference type="Gene3D" id="1.10.10.10">
    <property type="entry name" value="Winged helix-like DNA-binding domain superfamily/Winged helix DNA-binding domain"/>
    <property type="match status" value="1"/>
</dbReference>
<evidence type="ECO:0000256" key="2">
    <source>
        <dbReference type="ARBA" id="ARBA00023125"/>
    </source>
</evidence>
<dbReference type="EMBL" id="BAABIS010000001">
    <property type="protein sequence ID" value="GAA4852127.1"/>
    <property type="molecule type" value="Genomic_DNA"/>
</dbReference>
<keyword evidence="6" id="KW-1185">Reference proteome</keyword>
<dbReference type="CDD" id="cd00090">
    <property type="entry name" value="HTH_ARSR"/>
    <property type="match status" value="1"/>
</dbReference>
<evidence type="ECO:0000256" key="3">
    <source>
        <dbReference type="ARBA" id="ARBA00023163"/>
    </source>
</evidence>
<evidence type="ECO:0000256" key="1">
    <source>
        <dbReference type="ARBA" id="ARBA00023015"/>
    </source>
</evidence>
<dbReference type="InterPro" id="IPR001845">
    <property type="entry name" value="HTH_ArsR_DNA-bd_dom"/>
</dbReference>
<dbReference type="RefSeq" id="WP_345697460.1">
    <property type="nucleotide sequence ID" value="NZ_BAABIS010000001.1"/>
</dbReference>
<gene>
    <name evidence="5" type="ORF">GCM10023235_31520</name>
</gene>
<keyword evidence="2" id="KW-0238">DNA-binding</keyword>